<evidence type="ECO:0000313" key="1">
    <source>
        <dbReference type="EMBL" id="GME75607.1"/>
    </source>
</evidence>
<name>A0ACB5SYL0_AMBMO</name>
<reference evidence="1" key="1">
    <citation type="submission" date="2023-04" db="EMBL/GenBank/DDBJ databases">
        <title>Ambrosiozyma monospora NBRC 10751.</title>
        <authorList>
            <person name="Ichikawa N."/>
            <person name="Sato H."/>
            <person name="Tonouchi N."/>
        </authorList>
    </citation>
    <scope>NUCLEOTIDE SEQUENCE</scope>
    <source>
        <strain evidence="1">NBRC 10751</strain>
    </source>
</reference>
<dbReference type="EMBL" id="BSXS01001255">
    <property type="protein sequence ID" value="GME75607.1"/>
    <property type="molecule type" value="Genomic_DNA"/>
</dbReference>
<accession>A0ACB5SYL0</accession>
<keyword evidence="2" id="KW-1185">Reference proteome</keyword>
<protein>
    <submittedName>
        <fullName evidence="1">Unnamed protein product</fullName>
    </submittedName>
</protein>
<proteinExistence type="predicted"/>
<gene>
    <name evidence="1" type="ORF">Amon02_000223500</name>
</gene>
<dbReference type="Proteomes" id="UP001165064">
    <property type="component" value="Unassembled WGS sequence"/>
</dbReference>
<organism evidence="1 2">
    <name type="scientific">Ambrosiozyma monospora</name>
    <name type="common">Yeast</name>
    <name type="synonym">Endomycopsis monosporus</name>
    <dbReference type="NCBI Taxonomy" id="43982"/>
    <lineage>
        <taxon>Eukaryota</taxon>
        <taxon>Fungi</taxon>
        <taxon>Dikarya</taxon>
        <taxon>Ascomycota</taxon>
        <taxon>Saccharomycotina</taxon>
        <taxon>Pichiomycetes</taxon>
        <taxon>Pichiales</taxon>
        <taxon>Pichiaceae</taxon>
        <taxon>Ambrosiozyma</taxon>
    </lineage>
</organism>
<sequence length="520" mass="54788">MAFEKLQLDQSMMKAEVDFENDDVAKMMESVLFSKENEEKANGGEDPDGDAKDEDGFKYENPDAVTAVIAATEEEAAVITEITAAEKEVLVDEHGRPKRRSAATRKLTDAEIYGLSDQELEGDGENDPEFNVSSVNMEEGSSNDVTVVSKRTRSKSPSAPNGTDANGKPKRQRKPRKTKAAKALEDAQAQAKAQAQAQVQTPYDMGLALAQSDVKGSSPEQQQYLQSNRPMPGQQLPNFTSNVPIVPSPLVIPDGIIPSTNNMVNTLIGPQIPTPYMNAHPNPNALKQAWTNTVTATSAAAAAAMRVAGSLSVVSRTAGNAGDVQAAGAADAAANAIASGVSNTAHTLRSMYFAKQANQQLAAVNANGSASSTANGTAPIVTANGSAPVPDVNGSNKVITDIDSKPVSKAVVPARPTTKNEKENKKTKKLTLNSQITKFFSPIKEVITGSSPAIEVKSGSKSPTPKSKSKHFVSEDKIISISDKDKKIDEKSTASSGATVTDGSGKRGKKADEPIVVEID</sequence>
<evidence type="ECO:0000313" key="2">
    <source>
        <dbReference type="Proteomes" id="UP001165064"/>
    </source>
</evidence>
<comment type="caution">
    <text evidence="1">The sequence shown here is derived from an EMBL/GenBank/DDBJ whole genome shotgun (WGS) entry which is preliminary data.</text>
</comment>